<dbReference type="OrthoDB" id="66829at2"/>
<sequence length="136" mass="16019">MRMQKTIPALPVQSVKKSCEYYTKRLGFTIRHQEETFAIAVRDEIEIHLWQSCDKSWKWRSVFLVLRPIWTGAESFIAGTASCRIELQGVDELYEEYKKQGALHSPDTVVIEQYWGHREFAAVDNERNLLTFYEVM</sequence>
<evidence type="ECO:0000313" key="6">
    <source>
        <dbReference type="Proteomes" id="UP000321533"/>
    </source>
</evidence>
<comment type="similarity">
    <text evidence="1">Belongs to the bleomycin resistance protein family.</text>
</comment>
<dbReference type="GO" id="GO:0046677">
    <property type="term" value="P:response to antibiotic"/>
    <property type="evidence" value="ECO:0007669"/>
    <property type="project" value="UniProtKB-KW"/>
</dbReference>
<dbReference type="KEGG" id="pgin:FRZ67_02065"/>
<proteinExistence type="inferred from homology"/>
<dbReference type="RefSeq" id="WP_147187948.1">
    <property type="nucleotide sequence ID" value="NZ_CP042435.1"/>
</dbReference>
<evidence type="ECO:0000256" key="1">
    <source>
        <dbReference type="ARBA" id="ARBA00011051"/>
    </source>
</evidence>
<keyword evidence="6" id="KW-1185">Reference proteome</keyword>
<evidence type="ECO:0000256" key="3">
    <source>
        <dbReference type="ARBA" id="ARBA00023251"/>
    </source>
</evidence>
<dbReference type="EMBL" id="CP042435">
    <property type="protein sequence ID" value="QEC66148.1"/>
    <property type="molecule type" value="Genomic_DNA"/>
</dbReference>
<dbReference type="Gene3D" id="3.10.180.10">
    <property type="entry name" value="2,3-Dihydroxybiphenyl 1,2-Dioxygenase, domain 1"/>
    <property type="match status" value="1"/>
</dbReference>
<gene>
    <name evidence="5" type="ORF">FRZ67_02065</name>
</gene>
<dbReference type="PRINTS" id="PR00311">
    <property type="entry name" value="BLEOMYCINRST"/>
</dbReference>
<dbReference type="InterPro" id="IPR037523">
    <property type="entry name" value="VOC_core"/>
</dbReference>
<keyword evidence="3" id="KW-0046">Antibiotic resistance</keyword>
<accession>A0A5B8V4N8</accession>
<dbReference type="SUPFAM" id="SSF54593">
    <property type="entry name" value="Glyoxalase/Bleomycin resistance protein/Dihydroxybiphenyl dioxygenase"/>
    <property type="match status" value="1"/>
</dbReference>
<dbReference type="InterPro" id="IPR029068">
    <property type="entry name" value="Glyas_Bleomycin-R_OHBP_Dase"/>
</dbReference>
<evidence type="ECO:0000256" key="2">
    <source>
        <dbReference type="ARBA" id="ARBA00021572"/>
    </source>
</evidence>
<evidence type="ECO:0000259" key="4">
    <source>
        <dbReference type="PROSITE" id="PS51819"/>
    </source>
</evidence>
<name>A0A5B8V4N8_9BACT</name>
<dbReference type="PROSITE" id="PS51819">
    <property type="entry name" value="VOC"/>
    <property type="match status" value="1"/>
</dbReference>
<dbReference type="AlphaFoldDB" id="A0A5B8V4N8"/>
<reference evidence="5 6" key="1">
    <citation type="journal article" date="2016" name="Int. J. Syst. Evol. Microbiol.">
        <title>Panacibacter ginsenosidivorans gen. nov., sp. nov., with ginsenoside converting activity isolated from soil of a ginseng field.</title>
        <authorList>
            <person name="Siddiqi M.Z."/>
            <person name="Muhammad Shafi S."/>
            <person name="Choi K.D."/>
            <person name="Im W.T."/>
        </authorList>
    </citation>
    <scope>NUCLEOTIDE SEQUENCE [LARGE SCALE GENOMIC DNA]</scope>
    <source>
        <strain evidence="5 6">Gsoil1550</strain>
    </source>
</reference>
<organism evidence="5 6">
    <name type="scientific">Panacibacter ginsenosidivorans</name>
    <dbReference type="NCBI Taxonomy" id="1813871"/>
    <lineage>
        <taxon>Bacteria</taxon>
        <taxon>Pseudomonadati</taxon>
        <taxon>Bacteroidota</taxon>
        <taxon>Chitinophagia</taxon>
        <taxon>Chitinophagales</taxon>
        <taxon>Chitinophagaceae</taxon>
        <taxon>Panacibacter</taxon>
    </lineage>
</organism>
<dbReference type="InterPro" id="IPR000335">
    <property type="entry name" value="Bleomycin-R"/>
</dbReference>
<dbReference type="Proteomes" id="UP000321533">
    <property type="component" value="Chromosome"/>
</dbReference>
<feature type="domain" description="VOC" evidence="4">
    <location>
        <begin position="2"/>
        <end position="135"/>
    </location>
</feature>
<protein>
    <recommendedName>
        <fullName evidence="2">Bleomycin resistance protein</fullName>
    </recommendedName>
</protein>
<evidence type="ECO:0000313" key="5">
    <source>
        <dbReference type="EMBL" id="QEC66148.1"/>
    </source>
</evidence>